<feature type="transmembrane region" description="Helical" evidence="1">
    <location>
        <begin position="33"/>
        <end position="55"/>
    </location>
</feature>
<keyword evidence="1" id="KW-0812">Transmembrane</keyword>
<accession>A0ABU1BR35</accession>
<keyword evidence="1" id="KW-1133">Transmembrane helix</keyword>
<protein>
    <recommendedName>
        <fullName evidence="4">PhnA-like protein</fullName>
    </recommendedName>
</protein>
<evidence type="ECO:0000313" key="2">
    <source>
        <dbReference type="EMBL" id="MDQ9170466.1"/>
    </source>
</evidence>
<evidence type="ECO:0000313" key="3">
    <source>
        <dbReference type="Proteomes" id="UP001225596"/>
    </source>
</evidence>
<feature type="transmembrane region" description="Helical" evidence="1">
    <location>
        <begin position="242"/>
        <end position="266"/>
    </location>
</feature>
<gene>
    <name evidence="2" type="ORF">Q8A64_08585</name>
</gene>
<reference evidence="2 3" key="1">
    <citation type="submission" date="2023-08" db="EMBL/GenBank/DDBJ databases">
        <title>Oxalobacteraceae gen .nov., isolated from river sludge outside the plant.</title>
        <authorList>
            <person name="Zhao S.Y."/>
        </authorList>
    </citation>
    <scope>NUCLEOTIDE SEQUENCE [LARGE SCALE GENOMIC DNA]</scope>
    <source>
        <strain evidence="2 3">R-40</strain>
    </source>
</reference>
<proteinExistence type="predicted"/>
<organism evidence="2 3">
    <name type="scientific">Keguizhuia sedimenti</name>
    <dbReference type="NCBI Taxonomy" id="3064264"/>
    <lineage>
        <taxon>Bacteria</taxon>
        <taxon>Pseudomonadati</taxon>
        <taxon>Pseudomonadota</taxon>
        <taxon>Betaproteobacteria</taxon>
        <taxon>Burkholderiales</taxon>
        <taxon>Oxalobacteraceae</taxon>
        <taxon>Keguizhuia</taxon>
    </lineage>
</organism>
<comment type="caution">
    <text evidence="2">The sequence shown here is derived from an EMBL/GenBank/DDBJ whole genome shotgun (WGS) entry which is preliminary data.</text>
</comment>
<keyword evidence="1" id="KW-0472">Membrane</keyword>
<evidence type="ECO:0008006" key="4">
    <source>
        <dbReference type="Google" id="ProtNLM"/>
    </source>
</evidence>
<keyword evidence="3" id="KW-1185">Reference proteome</keyword>
<sequence length="283" mass="28566">MANLHSDSGIDYAGHAYAAANALRRPMFPAIRWGAVLAGVAVGVSIQLVLTLLGIATGLSTSSASEGDGVGMGPLIWAGLSMLIAAFIGGYVAARLTGLKRKADGVLHGVVTWAVTTLLFASLATSATGSMVNSIFTNVGSAATRTGAAAVESPSRTPGVLGMLKSQIGGNVSPESLGQLQDYIQAGQREQAIRHMTGSMGVEQSRAETIVDQALILSGSPEQASEPGRASADRALDTASKAAWAVFGAVALSMLLGIIGGVLGAISARRTTWTDADSASAAA</sequence>
<feature type="transmembrane region" description="Helical" evidence="1">
    <location>
        <begin position="75"/>
        <end position="94"/>
    </location>
</feature>
<dbReference type="RefSeq" id="WP_338436386.1">
    <property type="nucleotide sequence ID" value="NZ_JAUYVH010000003.1"/>
</dbReference>
<evidence type="ECO:0000256" key="1">
    <source>
        <dbReference type="SAM" id="Phobius"/>
    </source>
</evidence>
<name>A0ABU1BR35_9BURK</name>
<dbReference type="Proteomes" id="UP001225596">
    <property type="component" value="Unassembled WGS sequence"/>
</dbReference>
<feature type="transmembrane region" description="Helical" evidence="1">
    <location>
        <begin position="106"/>
        <end position="124"/>
    </location>
</feature>
<dbReference type="EMBL" id="JAUYVH010000003">
    <property type="protein sequence ID" value="MDQ9170466.1"/>
    <property type="molecule type" value="Genomic_DNA"/>
</dbReference>